<sequence>MLRSLLIATVALATPAVAAHPDTPEIQLETALAGRVAGKATNCITLSGVNSTQIINGKAIIYRAGSRLYLNEPRSGAESLRDDDILFTRTFGSHLCSIDTVRLIDRGSRVPRGFVSLGRFVPYTKAKNPA</sequence>
<name>A0A7Y9FLN5_9SPHN</name>
<gene>
    <name evidence="2" type="ORF">HD841_000936</name>
</gene>
<dbReference type="Proteomes" id="UP000517753">
    <property type="component" value="Unassembled WGS sequence"/>
</dbReference>
<reference evidence="2 3" key="1">
    <citation type="submission" date="2020-07" db="EMBL/GenBank/DDBJ databases">
        <authorList>
            <person name="Partida-Martinez L."/>
            <person name="Huntemann M."/>
            <person name="Clum A."/>
            <person name="Wang J."/>
            <person name="Palaniappan K."/>
            <person name="Ritter S."/>
            <person name="Chen I.-M."/>
            <person name="Stamatis D."/>
            <person name="Reddy T."/>
            <person name="O'Malley R."/>
            <person name="Daum C."/>
            <person name="Shapiro N."/>
            <person name="Ivanova N."/>
            <person name="Kyrpides N."/>
            <person name="Woyke T."/>
        </authorList>
    </citation>
    <scope>NUCLEOTIDE SEQUENCE [LARGE SCALE GENOMIC DNA]</scope>
    <source>
        <strain evidence="2 3">AS2.3</strain>
    </source>
</reference>
<proteinExistence type="predicted"/>
<dbReference type="AlphaFoldDB" id="A0A7Y9FLN5"/>
<keyword evidence="1" id="KW-0732">Signal</keyword>
<reference evidence="2 3" key="2">
    <citation type="submission" date="2020-08" db="EMBL/GenBank/DDBJ databases">
        <title>The Agave Microbiome: Exploring the role of microbial communities in plant adaptations to desert environments.</title>
        <authorList>
            <person name="Partida-Martinez L.P."/>
        </authorList>
    </citation>
    <scope>NUCLEOTIDE SEQUENCE [LARGE SCALE GENOMIC DNA]</scope>
    <source>
        <strain evidence="2 3">AS2.3</strain>
    </source>
</reference>
<feature type="chain" id="PRO_5030855874" evidence="1">
    <location>
        <begin position="19"/>
        <end position="130"/>
    </location>
</feature>
<comment type="caution">
    <text evidence="2">The sequence shown here is derived from an EMBL/GenBank/DDBJ whole genome shotgun (WGS) entry which is preliminary data.</text>
</comment>
<dbReference type="RefSeq" id="WP_179507666.1">
    <property type="nucleotide sequence ID" value="NZ_JACCBY010000001.1"/>
</dbReference>
<protein>
    <submittedName>
        <fullName evidence="2">Uncharacterized protein</fullName>
    </submittedName>
</protein>
<keyword evidence="3" id="KW-1185">Reference proteome</keyword>
<organism evidence="2 3">
    <name type="scientific">Sphingomonas melonis</name>
    <dbReference type="NCBI Taxonomy" id="152682"/>
    <lineage>
        <taxon>Bacteria</taxon>
        <taxon>Pseudomonadati</taxon>
        <taxon>Pseudomonadota</taxon>
        <taxon>Alphaproteobacteria</taxon>
        <taxon>Sphingomonadales</taxon>
        <taxon>Sphingomonadaceae</taxon>
        <taxon>Sphingomonas</taxon>
    </lineage>
</organism>
<accession>A0A7Y9FLN5</accession>
<dbReference type="EMBL" id="JACCBY010000001">
    <property type="protein sequence ID" value="NYD89167.1"/>
    <property type="molecule type" value="Genomic_DNA"/>
</dbReference>
<evidence type="ECO:0000313" key="2">
    <source>
        <dbReference type="EMBL" id="NYD89167.1"/>
    </source>
</evidence>
<evidence type="ECO:0000256" key="1">
    <source>
        <dbReference type="SAM" id="SignalP"/>
    </source>
</evidence>
<feature type="signal peptide" evidence="1">
    <location>
        <begin position="1"/>
        <end position="18"/>
    </location>
</feature>
<evidence type="ECO:0000313" key="3">
    <source>
        <dbReference type="Proteomes" id="UP000517753"/>
    </source>
</evidence>